<proteinExistence type="predicted"/>
<feature type="signal peptide" evidence="1">
    <location>
        <begin position="1"/>
        <end position="23"/>
    </location>
</feature>
<keyword evidence="3" id="KW-1185">Reference proteome</keyword>
<comment type="caution">
    <text evidence="2">The sequence shown here is derived from an EMBL/GenBank/DDBJ whole genome shotgun (WGS) entry which is preliminary data.</text>
</comment>
<gene>
    <name evidence="2" type="ORF">D1614_18100</name>
</gene>
<dbReference type="Gene3D" id="3.10.450.50">
    <property type="match status" value="1"/>
</dbReference>
<evidence type="ECO:0000313" key="2">
    <source>
        <dbReference type="EMBL" id="RIJ46585.1"/>
    </source>
</evidence>
<dbReference type="InterPro" id="IPR032710">
    <property type="entry name" value="NTF2-like_dom_sf"/>
</dbReference>
<dbReference type="OrthoDB" id="1441434at2"/>
<dbReference type="Pfam" id="PF12893">
    <property type="entry name" value="Lumazine_bd_2"/>
    <property type="match status" value="1"/>
</dbReference>
<evidence type="ECO:0008006" key="4">
    <source>
        <dbReference type="Google" id="ProtNLM"/>
    </source>
</evidence>
<evidence type="ECO:0000313" key="3">
    <source>
        <dbReference type="Proteomes" id="UP000265926"/>
    </source>
</evidence>
<dbReference type="EMBL" id="QWGR01000013">
    <property type="protein sequence ID" value="RIJ46585.1"/>
    <property type="molecule type" value="Genomic_DNA"/>
</dbReference>
<organism evidence="2 3">
    <name type="scientific">Maribellus luteus</name>
    <dbReference type="NCBI Taxonomy" id="2305463"/>
    <lineage>
        <taxon>Bacteria</taxon>
        <taxon>Pseudomonadati</taxon>
        <taxon>Bacteroidota</taxon>
        <taxon>Bacteroidia</taxon>
        <taxon>Marinilabiliales</taxon>
        <taxon>Prolixibacteraceae</taxon>
        <taxon>Maribellus</taxon>
    </lineage>
</organism>
<reference evidence="2 3" key="1">
    <citation type="submission" date="2018-08" db="EMBL/GenBank/DDBJ databases">
        <title>Pallidiluteibacterium maritimus gen. nov., sp. nov., isolated from coastal sediment.</title>
        <authorList>
            <person name="Zhou L.Y."/>
        </authorList>
    </citation>
    <scope>NUCLEOTIDE SEQUENCE [LARGE SCALE GENOMIC DNA]</scope>
    <source>
        <strain evidence="2 3">XSD2</strain>
    </source>
</reference>
<accession>A0A399SWN7</accession>
<evidence type="ECO:0000256" key="1">
    <source>
        <dbReference type="SAM" id="SignalP"/>
    </source>
</evidence>
<dbReference type="Proteomes" id="UP000265926">
    <property type="component" value="Unassembled WGS sequence"/>
</dbReference>
<dbReference type="SUPFAM" id="SSF54427">
    <property type="entry name" value="NTF2-like"/>
    <property type="match status" value="1"/>
</dbReference>
<dbReference type="AlphaFoldDB" id="A0A399SWN7"/>
<name>A0A399SWN7_9BACT</name>
<sequence>MRRIILSLLAVSMLASFSFVNQNQVKQTESMNNKEQIIRVCNDFIEGADEQDLERLATALHEKFSNVQNGYFGESGVRLINRASYLEHVAKGKFGGIKRSVEFLSVDVNGDMAMVHVFLSHQYLNFDSYISLVLEQDEWKVIGNFPKIELIEQP</sequence>
<feature type="chain" id="PRO_5017469638" description="Nuclear transport factor 2 family protein" evidence="1">
    <location>
        <begin position="24"/>
        <end position="154"/>
    </location>
</feature>
<dbReference type="InterPro" id="IPR039437">
    <property type="entry name" value="FrzH/put_lumazine-bd"/>
</dbReference>
<keyword evidence="1" id="KW-0732">Signal</keyword>
<protein>
    <recommendedName>
        <fullName evidence="4">Nuclear transport factor 2 family protein</fullName>
    </recommendedName>
</protein>